<reference evidence="12" key="1">
    <citation type="submission" date="2020-05" db="EMBL/GenBank/DDBJ databases">
        <title>Mycena genomes resolve the evolution of fungal bioluminescence.</title>
        <authorList>
            <person name="Tsai I.J."/>
        </authorList>
    </citation>
    <scope>NUCLEOTIDE SEQUENCE</scope>
    <source>
        <strain evidence="12">171206Taipei</strain>
    </source>
</reference>
<dbReference type="InterPro" id="IPR033828">
    <property type="entry name" value="GATase1_CTP_Synthase"/>
</dbReference>
<sequence length="609" mass="67687">MKYIVVSGGVVSGIGKGVIASSTGLLLKTIGLKVTAIKIDPYMNIDAGTMRPTEHGEVYVLNDGGEVDLDLGNYERYLNVTLSRDNNITTGKIYREVIEKERKGEYLGKTVQIVPHVTNAIQDWIERVAKIPVDNSGEEPDVCIVELGGTVGDIESAPFVEAMRQFQFRVGHDNFALLHVSLVPDMHGEQKTKPTQTTVHSLRGLGLLPDLIACRLLGPQSLLPTTKEKISMFCHVAPEQVFGVHDVSSVYHVPLLLQSQGIVEYLRKRLNLAALNLPETMLLKGQTLQKRWKELTTGQERLFDTVSIALVGKYTDLKDSYMSVTKALEHCAFRVHRRLIIHWVESSDLEPETQETNAAKYHDAWRAVVGAGGILVPGGFGSRGTEGMLLAIKYAREQKIPFLGICLGFQLAVIEWARHVMGITDATSSEFFIDTQSPLVMFMPEISKTHMGGTMRLGLRPTVFEPGTENWSRVRKLYGGASKIWERHRHRYEVNPAYVQRLQDSGLVFAGKDEKGERMQILELPDHPYFVGLQAHPEFCTRPLNPSPPFLGFVSASCNQGVLEEQINVQLHNFKPPHPEGSMVSESILRSSIPEKTIVNGHVNGIVGE</sequence>
<dbReference type="Proteomes" id="UP000636479">
    <property type="component" value="Unassembled WGS sequence"/>
</dbReference>
<evidence type="ECO:0000256" key="1">
    <source>
        <dbReference type="ARBA" id="ARBA00005171"/>
    </source>
</evidence>
<keyword evidence="3 9" id="KW-0436">Ligase</keyword>
<dbReference type="CDD" id="cd03113">
    <property type="entry name" value="CTPS_N"/>
    <property type="match status" value="1"/>
</dbReference>
<feature type="domain" description="CTP synthase N-terminal" evidence="11">
    <location>
        <begin position="2"/>
        <end position="272"/>
    </location>
</feature>
<evidence type="ECO:0000256" key="6">
    <source>
        <dbReference type="ARBA" id="ARBA00022962"/>
    </source>
</evidence>
<dbReference type="Pfam" id="PF00117">
    <property type="entry name" value="GATase"/>
    <property type="match status" value="1"/>
</dbReference>
<dbReference type="GO" id="GO:0042802">
    <property type="term" value="F:identical protein binding"/>
    <property type="evidence" value="ECO:0007669"/>
    <property type="project" value="TreeGrafter"/>
</dbReference>
<dbReference type="CDD" id="cd01746">
    <property type="entry name" value="GATase1_CTP_Synthase"/>
    <property type="match status" value="1"/>
</dbReference>
<dbReference type="PANTHER" id="PTHR11550:SF0">
    <property type="entry name" value="CTP SYNTHASE-RELATED"/>
    <property type="match status" value="1"/>
</dbReference>
<dbReference type="SUPFAM" id="SSF52540">
    <property type="entry name" value="P-loop containing nucleoside triphosphate hydrolases"/>
    <property type="match status" value="1"/>
</dbReference>
<dbReference type="InterPro" id="IPR004468">
    <property type="entry name" value="CTP_synthase"/>
</dbReference>
<dbReference type="EMBL" id="JACAZF010000012">
    <property type="protein sequence ID" value="KAF7291991.1"/>
    <property type="molecule type" value="Genomic_DNA"/>
</dbReference>
<evidence type="ECO:0000256" key="2">
    <source>
        <dbReference type="ARBA" id="ARBA00007533"/>
    </source>
</evidence>
<dbReference type="GeneID" id="59351266"/>
<dbReference type="EC" id="6.3.4.2" evidence="9"/>
<evidence type="ECO:0000313" key="13">
    <source>
        <dbReference type="Proteomes" id="UP000636479"/>
    </source>
</evidence>
<evidence type="ECO:0000313" key="12">
    <source>
        <dbReference type="EMBL" id="KAF7291991.1"/>
    </source>
</evidence>
<evidence type="ECO:0000256" key="9">
    <source>
        <dbReference type="RuleBase" id="RU810713"/>
    </source>
</evidence>
<keyword evidence="4 9" id="KW-0547">Nucleotide-binding</keyword>
<dbReference type="RefSeq" id="XP_037214718.1">
    <property type="nucleotide sequence ID" value="XM_037368750.1"/>
</dbReference>
<evidence type="ECO:0000256" key="7">
    <source>
        <dbReference type="ARBA" id="ARBA00022975"/>
    </source>
</evidence>
<dbReference type="NCBIfam" id="NF003792">
    <property type="entry name" value="PRK05380.1"/>
    <property type="match status" value="1"/>
</dbReference>
<dbReference type="InterPro" id="IPR017456">
    <property type="entry name" value="CTP_synthase_N"/>
</dbReference>
<protein>
    <recommendedName>
        <fullName evidence="9">CTP synthase</fullName>
        <ecNumber evidence="9">6.3.4.2</ecNumber>
    </recommendedName>
    <alternativeName>
        <fullName evidence="9">UTP--ammonia ligase</fullName>
    </alternativeName>
</protein>
<keyword evidence="7 9" id="KW-0665">Pyrimidine biosynthesis</keyword>
<dbReference type="UniPathway" id="UPA00159">
    <property type="reaction ID" value="UER00277"/>
</dbReference>
<dbReference type="SUPFAM" id="SSF52317">
    <property type="entry name" value="Class I glutamine amidotransferase-like"/>
    <property type="match status" value="1"/>
</dbReference>
<dbReference type="Gene3D" id="3.40.50.300">
    <property type="entry name" value="P-loop containing nucleotide triphosphate hydrolases"/>
    <property type="match status" value="1"/>
</dbReference>
<comment type="function">
    <text evidence="9">Catalyzes the ATP-dependent amination of UTP to CTP with either L-glutamine or ammonia as the source of nitrogen.</text>
</comment>
<comment type="similarity">
    <text evidence="2 9">Belongs to the CTP synthase family.</text>
</comment>
<accession>A0A8H6VU41</accession>
<dbReference type="OrthoDB" id="1739076at2759"/>
<dbReference type="GO" id="GO:0097268">
    <property type="term" value="C:cytoophidium"/>
    <property type="evidence" value="ECO:0007669"/>
    <property type="project" value="UniProtKB-ARBA"/>
</dbReference>
<dbReference type="GO" id="GO:0003883">
    <property type="term" value="F:CTP synthase activity"/>
    <property type="evidence" value="ECO:0007669"/>
    <property type="project" value="UniProtKB-UniRule"/>
</dbReference>
<dbReference type="AlphaFoldDB" id="A0A8H6VU41"/>
<dbReference type="GO" id="GO:0005737">
    <property type="term" value="C:cytoplasm"/>
    <property type="evidence" value="ECO:0007669"/>
    <property type="project" value="TreeGrafter"/>
</dbReference>
<keyword evidence="6 9" id="KW-0315">Glutamine amidotransferase</keyword>
<gene>
    <name evidence="12" type="ORF">MIND_01224800</name>
</gene>
<organism evidence="12 13">
    <name type="scientific">Mycena indigotica</name>
    <dbReference type="NCBI Taxonomy" id="2126181"/>
    <lineage>
        <taxon>Eukaryota</taxon>
        <taxon>Fungi</taxon>
        <taxon>Dikarya</taxon>
        <taxon>Basidiomycota</taxon>
        <taxon>Agaricomycotina</taxon>
        <taxon>Agaricomycetes</taxon>
        <taxon>Agaricomycetidae</taxon>
        <taxon>Agaricales</taxon>
        <taxon>Marasmiineae</taxon>
        <taxon>Mycenaceae</taxon>
        <taxon>Mycena</taxon>
    </lineage>
</organism>
<dbReference type="PANTHER" id="PTHR11550">
    <property type="entry name" value="CTP SYNTHASE"/>
    <property type="match status" value="1"/>
</dbReference>
<name>A0A8H6VU41_9AGAR</name>
<evidence type="ECO:0000256" key="8">
    <source>
        <dbReference type="ARBA" id="ARBA00047781"/>
    </source>
</evidence>
<dbReference type="FunFam" id="3.40.50.300:FF:000207">
    <property type="entry name" value="CTP synthase"/>
    <property type="match status" value="1"/>
</dbReference>
<proteinExistence type="inferred from homology"/>
<keyword evidence="5 9" id="KW-0067">ATP-binding</keyword>
<comment type="catalytic activity">
    <reaction evidence="8 9">
        <text>UTP + L-glutamine + ATP + H2O = CTP + L-glutamate + ADP + phosphate + 2 H(+)</text>
        <dbReference type="Rhea" id="RHEA:26426"/>
        <dbReference type="ChEBI" id="CHEBI:15377"/>
        <dbReference type="ChEBI" id="CHEBI:15378"/>
        <dbReference type="ChEBI" id="CHEBI:29985"/>
        <dbReference type="ChEBI" id="CHEBI:30616"/>
        <dbReference type="ChEBI" id="CHEBI:37563"/>
        <dbReference type="ChEBI" id="CHEBI:43474"/>
        <dbReference type="ChEBI" id="CHEBI:46398"/>
        <dbReference type="ChEBI" id="CHEBI:58359"/>
        <dbReference type="ChEBI" id="CHEBI:456216"/>
        <dbReference type="EC" id="6.3.4.2"/>
    </reaction>
</comment>
<evidence type="ECO:0000256" key="5">
    <source>
        <dbReference type="ARBA" id="ARBA00022840"/>
    </source>
</evidence>
<dbReference type="GO" id="GO:0005524">
    <property type="term" value="F:ATP binding"/>
    <property type="evidence" value="ECO:0007669"/>
    <property type="project" value="UniProtKB-KW"/>
</dbReference>
<dbReference type="PROSITE" id="PS51273">
    <property type="entry name" value="GATASE_TYPE_1"/>
    <property type="match status" value="1"/>
</dbReference>
<dbReference type="Gene3D" id="3.40.50.880">
    <property type="match status" value="1"/>
</dbReference>
<dbReference type="InterPro" id="IPR029062">
    <property type="entry name" value="Class_I_gatase-like"/>
</dbReference>
<keyword evidence="13" id="KW-1185">Reference proteome</keyword>
<evidence type="ECO:0000256" key="4">
    <source>
        <dbReference type="ARBA" id="ARBA00022741"/>
    </source>
</evidence>
<dbReference type="InterPro" id="IPR027417">
    <property type="entry name" value="P-loop_NTPase"/>
</dbReference>
<dbReference type="InterPro" id="IPR017926">
    <property type="entry name" value="GATASE"/>
</dbReference>
<dbReference type="Pfam" id="PF06418">
    <property type="entry name" value="CTP_synth_N"/>
    <property type="match status" value="1"/>
</dbReference>
<comment type="caution">
    <text evidence="12">The sequence shown here is derived from an EMBL/GenBank/DDBJ whole genome shotgun (WGS) entry which is preliminary data.</text>
</comment>
<evidence type="ECO:0000259" key="10">
    <source>
        <dbReference type="Pfam" id="PF00117"/>
    </source>
</evidence>
<evidence type="ECO:0000259" key="11">
    <source>
        <dbReference type="Pfam" id="PF06418"/>
    </source>
</evidence>
<comment type="pathway">
    <text evidence="1 9">Pyrimidine metabolism; CTP biosynthesis via de novo pathway; CTP from UDP: step 2/2.</text>
</comment>
<feature type="domain" description="Glutamine amidotransferase" evidence="10">
    <location>
        <begin position="317"/>
        <end position="554"/>
    </location>
</feature>
<evidence type="ECO:0000256" key="3">
    <source>
        <dbReference type="ARBA" id="ARBA00022598"/>
    </source>
</evidence>
<dbReference type="FunFam" id="3.40.50.880:FF:000005">
    <property type="entry name" value="CTP synthase"/>
    <property type="match status" value="1"/>
</dbReference>
<dbReference type="GO" id="GO:0044210">
    <property type="term" value="P:'de novo' CTP biosynthetic process"/>
    <property type="evidence" value="ECO:0007669"/>
    <property type="project" value="UniProtKB-UniRule"/>
</dbReference>
<dbReference type="GO" id="GO:0019856">
    <property type="term" value="P:pyrimidine nucleobase biosynthetic process"/>
    <property type="evidence" value="ECO:0007669"/>
    <property type="project" value="TreeGrafter"/>
</dbReference>
<dbReference type="NCBIfam" id="TIGR00337">
    <property type="entry name" value="PyrG"/>
    <property type="match status" value="1"/>
</dbReference>